<dbReference type="Gene3D" id="1.10.357.10">
    <property type="entry name" value="Tetracycline Repressor, domain 2"/>
    <property type="match status" value="1"/>
</dbReference>
<reference evidence="5" key="1">
    <citation type="submission" date="2016-10" db="EMBL/GenBank/DDBJ databases">
        <authorList>
            <person name="Varghese N."/>
            <person name="Submissions S."/>
        </authorList>
    </citation>
    <scope>NUCLEOTIDE SEQUENCE [LARGE SCALE GENOMIC DNA]</scope>
    <source>
        <strain evidence="5">CGMCC 4.6858</strain>
    </source>
</reference>
<name>A0A1G6WCP2_9ACTN</name>
<keyword evidence="5" id="KW-1185">Reference proteome</keyword>
<dbReference type="InterPro" id="IPR050109">
    <property type="entry name" value="HTH-type_TetR-like_transc_reg"/>
</dbReference>
<protein>
    <submittedName>
        <fullName evidence="4">DNA-binding transcriptional regulator, AcrR family</fullName>
    </submittedName>
</protein>
<keyword evidence="1" id="KW-0805">Transcription regulation</keyword>
<dbReference type="GO" id="GO:0000976">
    <property type="term" value="F:transcription cis-regulatory region binding"/>
    <property type="evidence" value="ECO:0007669"/>
    <property type="project" value="TreeGrafter"/>
</dbReference>
<evidence type="ECO:0000256" key="2">
    <source>
        <dbReference type="ARBA" id="ARBA00023125"/>
    </source>
</evidence>
<dbReference type="RefSeq" id="WP_090859079.1">
    <property type="nucleotide sequence ID" value="NZ_FMZM01000009.1"/>
</dbReference>
<gene>
    <name evidence="4" type="ORF">SAMN05421872_109225</name>
</gene>
<dbReference type="Pfam" id="PF00440">
    <property type="entry name" value="TetR_N"/>
    <property type="match status" value="1"/>
</dbReference>
<dbReference type="PANTHER" id="PTHR30055">
    <property type="entry name" value="HTH-TYPE TRANSCRIPTIONAL REGULATOR RUTR"/>
    <property type="match status" value="1"/>
</dbReference>
<proteinExistence type="predicted"/>
<dbReference type="InterPro" id="IPR009057">
    <property type="entry name" value="Homeodomain-like_sf"/>
</dbReference>
<dbReference type="Proteomes" id="UP000199034">
    <property type="component" value="Unassembled WGS sequence"/>
</dbReference>
<evidence type="ECO:0000313" key="5">
    <source>
        <dbReference type="Proteomes" id="UP000199034"/>
    </source>
</evidence>
<dbReference type="PROSITE" id="PS50977">
    <property type="entry name" value="HTH_TETR_2"/>
    <property type="match status" value="1"/>
</dbReference>
<dbReference type="GO" id="GO:0003700">
    <property type="term" value="F:DNA-binding transcription factor activity"/>
    <property type="evidence" value="ECO:0007669"/>
    <property type="project" value="TreeGrafter"/>
</dbReference>
<accession>A0A1G6WCP2</accession>
<dbReference type="Pfam" id="PF16859">
    <property type="entry name" value="TetR_C_11"/>
    <property type="match status" value="1"/>
</dbReference>
<evidence type="ECO:0000256" key="1">
    <source>
        <dbReference type="ARBA" id="ARBA00023015"/>
    </source>
</evidence>
<evidence type="ECO:0000313" key="4">
    <source>
        <dbReference type="EMBL" id="SDD62806.1"/>
    </source>
</evidence>
<dbReference type="STRING" id="1045774.SAMN05421872_109225"/>
<dbReference type="AlphaFoldDB" id="A0A1G6WCP2"/>
<organism evidence="4 5">
    <name type="scientific">Nocardioides lianchengensis</name>
    <dbReference type="NCBI Taxonomy" id="1045774"/>
    <lineage>
        <taxon>Bacteria</taxon>
        <taxon>Bacillati</taxon>
        <taxon>Actinomycetota</taxon>
        <taxon>Actinomycetes</taxon>
        <taxon>Propionibacteriales</taxon>
        <taxon>Nocardioidaceae</taxon>
        <taxon>Nocardioides</taxon>
    </lineage>
</organism>
<evidence type="ECO:0000256" key="3">
    <source>
        <dbReference type="ARBA" id="ARBA00023163"/>
    </source>
</evidence>
<dbReference type="OrthoDB" id="4543698at2"/>
<keyword evidence="2 4" id="KW-0238">DNA-binding</keyword>
<dbReference type="InterPro" id="IPR001647">
    <property type="entry name" value="HTH_TetR"/>
</dbReference>
<sequence length="196" mass="20911">MSDSPEGQRKRPGGRSERVRRAVMDATVRSLLAGGTEGLSIPQVAVEAGVAESTIYRRWGDPIHLAAEAMTELVANSVPVQPTGDLRDDLVNLLEQITAIFLVPGMTGILGSIIVLAEDERIARARDAFWATRFEISAAIIQRAVEDGALPADTVVMELVELLVGPVYFRIGAGLPLDGFSPAPHTDRVLLAFAAG</sequence>
<dbReference type="EMBL" id="FMZM01000009">
    <property type="protein sequence ID" value="SDD62806.1"/>
    <property type="molecule type" value="Genomic_DNA"/>
</dbReference>
<dbReference type="Gene3D" id="1.10.10.60">
    <property type="entry name" value="Homeodomain-like"/>
    <property type="match status" value="1"/>
</dbReference>
<dbReference type="InterPro" id="IPR036271">
    <property type="entry name" value="Tet_transcr_reg_TetR-rel_C_sf"/>
</dbReference>
<keyword evidence="3" id="KW-0804">Transcription</keyword>
<dbReference type="PANTHER" id="PTHR30055:SF148">
    <property type="entry name" value="TETR-FAMILY TRANSCRIPTIONAL REGULATOR"/>
    <property type="match status" value="1"/>
</dbReference>
<dbReference type="SUPFAM" id="SSF48498">
    <property type="entry name" value="Tetracyclin repressor-like, C-terminal domain"/>
    <property type="match status" value="1"/>
</dbReference>
<dbReference type="InterPro" id="IPR011075">
    <property type="entry name" value="TetR_C"/>
</dbReference>
<dbReference type="SUPFAM" id="SSF46689">
    <property type="entry name" value="Homeodomain-like"/>
    <property type="match status" value="1"/>
</dbReference>